<protein>
    <submittedName>
        <fullName evidence="7">TonB family domain protein</fullName>
    </submittedName>
</protein>
<evidence type="ECO:0000259" key="6">
    <source>
        <dbReference type="PROSITE" id="PS51352"/>
    </source>
</evidence>
<dbReference type="Gene3D" id="3.40.30.10">
    <property type="entry name" value="Glutaredoxin"/>
    <property type="match status" value="1"/>
</dbReference>
<dbReference type="AlphaFoldDB" id="D1PU97"/>
<dbReference type="SUPFAM" id="SSF52833">
    <property type="entry name" value="Thioredoxin-like"/>
    <property type="match status" value="1"/>
</dbReference>
<dbReference type="SUPFAM" id="SSF74653">
    <property type="entry name" value="TolA/TonB C-terminal domain"/>
    <property type="match status" value="1"/>
</dbReference>
<keyword evidence="5" id="KW-0732">Signal</keyword>
<dbReference type="eggNOG" id="COG0810">
    <property type="taxonomic scope" value="Bacteria"/>
</dbReference>
<evidence type="ECO:0000313" key="8">
    <source>
        <dbReference type="Proteomes" id="UP000003160"/>
    </source>
</evidence>
<dbReference type="OrthoDB" id="9794348at2"/>
<organism evidence="7 8">
    <name type="scientific">Hallella bergensis DSM 17361</name>
    <dbReference type="NCBI Taxonomy" id="585502"/>
    <lineage>
        <taxon>Bacteria</taxon>
        <taxon>Pseudomonadati</taxon>
        <taxon>Bacteroidota</taxon>
        <taxon>Bacteroidia</taxon>
        <taxon>Bacteroidales</taxon>
        <taxon>Prevotellaceae</taxon>
        <taxon>Hallella</taxon>
    </lineage>
</organism>
<keyword evidence="8" id="KW-1185">Reference proteome</keyword>
<dbReference type="eggNOG" id="COG0526">
    <property type="taxonomic scope" value="Bacteria"/>
</dbReference>
<dbReference type="Gene3D" id="3.30.1150.10">
    <property type="match status" value="1"/>
</dbReference>
<dbReference type="InterPro" id="IPR050553">
    <property type="entry name" value="Thioredoxin_ResA/DsbE_sf"/>
</dbReference>
<accession>D1PU97</accession>
<keyword evidence="2" id="KW-0201">Cytochrome c-type biogenesis</keyword>
<dbReference type="Proteomes" id="UP000003160">
    <property type="component" value="Unassembled WGS sequence"/>
</dbReference>
<dbReference type="PANTHER" id="PTHR42852">
    <property type="entry name" value="THIOL:DISULFIDE INTERCHANGE PROTEIN DSBE"/>
    <property type="match status" value="1"/>
</dbReference>
<evidence type="ECO:0000313" key="7">
    <source>
        <dbReference type="EMBL" id="EFA45009.1"/>
    </source>
</evidence>
<feature type="signal peptide" evidence="5">
    <location>
        <begin position="1"/>
        <end position="20"/>
    </location>
</feature>
<comment type="caution">
    <text evidence="7">The sequence shown here is derived from an EMBL/GenBank/DDBJ whole genome shotgun (WGS) entry which is preliminary data.</text>
</comment>
<dbReference type="InterPro" id="IPR013766">
    <property type="entry name" value="Thioredoxin_domain"/>
</dbReference>
<name>D1PU97_9BACT</name>
<evidence type="ECO:0000256" key="1">
    <source>
        <dbReference type="ARBA" id="ARBA00004196"/>
    </source>
</evidence>
<dbReference type="InterPro" id="IPR012336">
    <property type="entry name" value="Thioredoxin-like_fold"/>
</dbReference>
<feature type="domain" description="Thioredoxin" evidence="6">
    <location>
        <begin position="36"/>
        <end position="180"/>
    </location>
</feature>
<dbReference type="GO" id="GO:0017004">
    <property type="term" value="P:cytochrome complex assembly"/>
    <property type="evidence" value="ECO:0007669"/>
    <property type="project" value="UniProtKB-KW"/>
</dbReference>
<evidence type="ECO:0000256" key="4">
    <source>
        <dbReference type="ARBA" id="ARBA00023284"/>
    </source>
</evidence>
<dbReference type="CDD" id="cd02966">
    <property type="entry name" value="TlpA_like_family"/>
    <property type="match status" value="1"/>
</dbReference>
<dbReference type="PROSITE" id="PS51352">
    <property type="entry name" value="THIOREDOXIN_2"/>
    <property type="match status" value="1"/>
</dbReference>
<keyword evidence="4" id="KW-0676">Redox-active center</keyword>
<evidence type="ECO:0000256" key="2">
    <source>
        <dbReference type="ARBA" id="ARBA00022748"/>
    </source>
</evidence>
<evidence type="ECO:0000256" key="5">
    <source>
        <dbReference type="SAM" id="SignalP"/>
    </source>
</evidence>
<dbReference type="HOGENOM" id="CLU_078221_0_0_10"/>
<gene>
    <name evidence="7" type="ORF">HMPREF0645_0532</name>
</gene>
<keyword evidence="3" id="KW-1015">Disulfide bond</keyword>
<comment type="subcellular location">
    <subcellularLocation>
        <location evidence="1">Cell envelope</location>
    </subcellularLocation>
</comment>
<reference evidence="7 8" key="1">
    <citation type="submission" date="2009-10" db="EMBL/GenBank/DDBJ databases">
        <authorList>
            <person name="Qin X."/>
            <person name="Bachman B."/>
            <person name="Battles P."/>
            <person name="Bell A."/>
            <person name="Bess C."/>
            <person name="Bickham C."/>
            <person name="Chaboub L."/>
            <person name="Chen D."/>
            <person name="Coyle M."/>
            <person name="Deiros D.R."/>
            <person name="Dinh H."/>
            <person name="Forbes L."/>
            <person name="Fowler G."/>
            <person name="Francisco L."/>
            <person name="Fu Q."/>
            <person name="Gubbala S."/>
            <person name="Hale W."/>
            <person name="Han Y."/>
            <person name="Hemphill L."/>
            <person name="Highlander S.K."/>
            <person name="Hirani K."/>
            <person name="Hogues M."/>
            <person name="Jackson L."/>
            <person name="Jakkamsetti A."/>
            <person name="Javaid M."/>
            <person name="Jiang H."/>
            <person name="Korchina V."/>
            <person name="Kovar C."/>
            <person name="Lara F."/>
            <person name="Lee S."/>
            <person name="Mata R."/>
            <person name="Mathew T."/>
            <person name="Moen C."/>
            <person name="Morales K."/>
            <person name="Munidasa M."/>
            <person name="Nazareth L."/>
            <person name="Ngo R."/>
            <person name="Nguyen L."/>
            <person name="Okwuonu G."/>
            <person name="Ongeri F."/>
            <person name="Patil S."/>
            <person name="Petrosino J."/>
            <person name="Pham C."/>
            <person name="Pham P."/>
            <person name="Pu L.-L."/>
            <person name="Puazo M."/>
            <person name="Raj R."/>
            <person name="Reid J."/>
            <person name="Rouhana J."/>
            <person name="Saada N."/>
            <person name="Shang Y."/>
            <person name="Simmons D."/>
            <person name="Thornton R."/>
            <person name="Warren J."/>
            <person name="Weissenberger G."/>
            <person name="Zhang J."/>
            <person name="Zhang L."/>
            <person name="Zhou C."/>
            <person name="Zhu D."/>
            <person name="Muzny D."/>
            <person name="Worley K."/>
            <person name="Gibbs R."/>
        </authorList>
    </citation>
    <scope>NUCLEOTIDE SEQUENCE [LARGE SCALE GENOMIC DNA]</scope>
    <source>
        <strain evidence="7 8">DSM 17361</strain>
    </source>
</reference>
<dbReference type="GO" id="GO:0030313">
    <property type="term" value="C:cell envelope"/>
    <property type="evidence" value="ECO:0007669"/>
    <property type="project" value="UniProtKB-SubCell"/>
</dbReference>
<dbReference type="EMBL" id="ACKS01000025">
    <property type="protein sequence ID" value="EFA45009.1"/>
    <property type="molecule type" value="Genomic_DNA"/>
</dbReference>
<dbReference type="PANTHER" id="PTHR42852:SF6">
    <property type="entry name" value="THIOL:DISULFIDE INTERCHANGE PROTEIN DSBE"/>
    <property type="match status" value="1"/>
</dbReference>
<feature type="chain" id="PRO_5003026618" evidence="5">
    <location>
        <begin position="21"/>
        <end position="316"/>
    </location>
</feature>
<dbReference type="InterPro" id="IPR036249">
    <property type="entry name" value="Thioredoxin-like_sf"/>
</dbReference>
<dbReference type="RefSeq" id="WP_007174880.1">
    <property type="nucleotide sequence ID" value="NZ_GG704782.1"/>
</dbReference>
<proteinExistence type="predicted"/>
<evidence type="ECO:0000256" key="3">
    <source>
        <dbReference type="ARBA" id="ARBA00023157"/>
    </source>
</evidence>
<sequence>MKKYLFSAILLLVAALTVNAQGEKEDPDVKYAADLLRPGTVAPEFVVDFKDTTQNVPISSFRGRYVVIDFWASWCPDCRKDIAKVKELHDEYSLMGVQFIGVSFDTDRDAWAGCIQKNNMNWLHYSELKKWKKESKIDQDYHVNWIPTYYIIDPDGKVLLGTVVLDKVEDALRKLNEEGFISQMPIDLDNPSGMPSLPEFPGGESARQTFMAKNLKYPEVAQKYEAEGKVKMVFDVDENGKCCNFEAKECTITSYNKTAFDKLTTAKQKDLKKAISLAFAKEAYHVMKKMPAWTPGALNGKPVKTKCNQTITYYLR</sequence>
<dbReference type="Pfam" id="PF13905">
    <property type="entry name" value="Thioredoxin_8"/>
    <property type="match status" value="1"/>
</dbReference>